<gene>
    <name evidence="9" type="primary">trpF</name>
    <name evidence="11" type="ORF">EYC98_12465</name>
</gene>
<evidence type="ECO:0000256" key="7">
    <source>
        <dbReference type="ARBA" id="ARBA00023141"/>
    </source>
</evidence>
<keyword evidence="8 9" id="KW-0413">Isomerase</keyword>
<feature type="domain" description="N-(5'phosphoribosyl) anthranilate isomerase (PRAI)" evidence="10">
    <location>
        <begin position="6"/>
        <end position="201"/>
    </location>
</feature>
<dbReference type="PANTHER" id="PTHR42894:SF1">
    <property type="entry name" value="N-(5'-PHOSPHORIBOSYL)ANTHRANILATE ISOMERASE"/>
    <property type="match status" value="1"/>
</dbReference>
<dbReference type="InterPro" id="IPR013785">
    <property type="entry name" value="Aldolase_TIM"/>
</dbReference>
<dbReference type="CDD" id="cd00405">
    <property type="entry name" value="PRAI"/>
    <property type="match status" value="1"/>
</dbReference>
<accession>A0ABT3TJS6</accession>
<comment type="caution">
    <text evidence="11">The sequence shown here is derived from an EMBL/GenBank/DDBJ whole genome shotgun (WGS) entry which is preliminary data.</text>
</comment>
<dbReference type="HAMAP" id="MF_00135">
    <property type="entry name" value="PRAI"/>
    <property type="match status" value="1"/>
</dbReference>
<keyword evidence="7 9" id="KW-0057">Aromatic amino acid biosynthesis</keyword>
<keyword evidence="5 9" id="KW-0028">Amino-acid biosynthesis</keyword>
<protein>
    <recommendedName>
        <fullName evidence="4 9">N-(5'-phosphoribosyl)anthranilate isomerase</fullName>
        <shortName evidence="9">PRAI</shortName>
        <ecNumber evidence="3 9">5.3.1.24</ecNumber>
    </recommendedName>
</protein>
<evidence type="ECO:0000313" key="12">
    <source>
        <dbReference type="Proteomes" id="UP001143362"/>
    </source>
</evidence>
<name>A0ABT3TJS6_9GAMM</name>
<evidence type="ECO:0000256" key="5">
    <source>
        <dbReference type="ARBA" id="ARBA00022605"/>
    </source>
</evidence>
<sequence>MTRTRIKICGITRQVDAHAAVAAGADALGLVFYAPSPRAVDIEGARLAIAQLPPFVTLTALFVDAADAEVERVCNELPVSLLQFHGAESEARCASFGMPYIKAVRVAPDTDLEALMGAYTSAQGLLLDTYRKGVVGGTGESFDWSCIPHGHDRKLIVAGGLDADNVSEAIATSAPFAVDVSGGVEQSPGHKSREKMQAFVAAVQQADQSIWK</sequence>
<dbReference type="Gene3D" id="3.20.20.70">
    <property type="entry name" value="Aldolase class I"/>
    <property type="match status" value="1"/>
</dbReference>
<dbReference type="PANTHER" id="PTHR42894">
    <property type="entry name" value="N-(5'-PHOSPHORIBOSYL)ANTHRANILATE ISOMERASE"/>
    <property type="match status" value="1"/>
</dbReference>
<dbReference type="NCBIfam" id="NF002299">
    <property type="entry name" value="PRK01222.1-6"/>
    <property type="match status" value="1"/>
</dbReference>
<dbReference type="Pfam" id="PF00697">
    <property type="entry name" value="PRAI"/>
    <property type="match status" value="1"/>
</dbReference>
<dbReference type="EMBL" id="SHNN01000002">
    <property type="protein sequence ID" value="MCX2981674.1"/>
    <property type="molecule type" value="Genomic_DNA"/>
</dbReference>
<dbReference type="EC" id="5.3.1.24" evidence="3 9"/>
<evidence type="ECO:0000259" key="10">
    <source>
        <dbReference type="Pfam" id="PF00697"/>
    </source>
</evidence>
<dbReference type="GO" id="GO:0004640">
    <property type="term" value="F:phosphoribosylanthranilate isomerase activity"/>
    <property type="evidence" value="ECO:0007669"/>
    <property type="project" value="UniProtKB-EC"/>
</dbReference>
<keyword evidence="6 9" id="KW-0822">Tryptophan biosynthesis</keyword>
<evidence type="ECO:0000256" key="3">
    <source>
        <dbReference type="ARBA" id="ARBA00012572"/>
    </source>
</evidence>
<dbReference type="InterPro" id="IPR044643">
    <property type="entry name" value="TrpF_fam"/>
</dbReference>
<evidence type="ECO:0000256" key="9">
    <source>
        <dbReference type="HAMAP-Rule" id="MF_00135"/>
    </source>
</evidence>
<dbReference type="SUPFAM" id="SSF51366">
    <property type="entry name" value="Ribulose-phoshate binding barrel"/>
    <property type="match status" value="1"/>
</dbReference>
<evidence type="ECO:0000256" key="6">
    <source>
        <dbReference type="ARBA" id="ARBA00022822"/>
    </source>
</evidence>
<keyword evidence="12" id="KW-1185">Reference proteome</keyword>
<dbReference type="RefSeq" id="WP_279245671.1">
    <property type="nucleotide sequence ID" value="NZ_SHNN01000002.1"/>
</dbReference>
<dbReference type="InterPro" id="IPR011060">
    <property type="entry name" value="RibuloseP-bd_barrel"/>
</dbReference>
<comment type="catalytic activity">
    <reaction evidence="1 9">
        <text>N-(5-phospho-beta-D-ribosyl)anthranilate = 1-(2-carboxyphenylamino)-1-deoxy-D-ribulose 5-phosphate</text>
        <dbReference type="Rhea" id="RHEA:21540"/>
        <dbReference type="ChEBI" id="CHEBI:18277"/>
        <dbReference type="ChEBI" id="CHEBI:58613"/>
        <dbReference type="EC" id="5.3.1.24"/>
    </reaction>
</comment>
<evidence type="ECO:0000256" key="8">
    <source>
        <dbReference type="ARBA" id="ARBA00023235"/>
    </source>
</evidence>
<dbReference type="NCBIfam" id="NF002298">
    <property type="entry name" value="PRK01222.1-4"/>
    <property type="match status" value="1"/>
</dbReference>
<evidence type="ECO:0000256" key="1">
    <source>
        <dbReference type="ARBA" id="ARBA00001164"/>
    </source>
</evidence>
<comment type="pathway">
    <text evidence="2 9">Amino-acid biosynthesis; L-tryptophan biosynthesis; L-tryptophan from chorismate: step 3/5.</text>
</comment>
<proteinExistence type="inferred from homology"/>
<evidence type="ECO:0000256" key="4">
    <source>
        <dbReference type="ARBA" id="ARBA00022272"/>
    </source>
</evidence>
<dbReference type="Proteomes" id="UP001143362">
    <property type="component" value="Unassembled WGS sequence"/>
</dbReference>
<evidence type="ECO:0000256" key="2">
    <source>
        <dbReference type="ARBA" id="ARBA00004664"/>
    </source>
</evidence>
<comment type="similarity">
    <text evidence="9">Belongs to the TrpF family.</text>
</comment>
<organism evidence="11 12">
    <name type="scientific">Candidatus Litorirhabdus singularis</name>
    <dbReference type="NCBI Taxonomy" id="2518993"/>
    <lineage>
        <taxon>Bacteria</taxon>
        <taxon>Pseudomonadati</taxon>
        <taxon>Pseudomonadota</taxon>
        <taxon>Gammaproteobacteria</taxon>
        <taxon>Cellvibrionales</taxon>
        <taxon>Halieaceae</taxon>
        <taxon>Candidatus Litorirhabdus</taxon>
    </lineage>
</organism>
<dbReference type="InterPro" id="IPR001240">
    <property type="entry name" value="PRAI_dom"/>
</dbReference>
<reference evidence="11" key="1">
    <citation type="submission" date="2019-02" db="EMBL/GenBank/DDBJ databases">
        <authorList>
            <person name="Li S.-H."/>
        </authorList>
    </citation>
    <scope>NUCLEOTIDE SEQUENCE</scope>
    <source>
        <strain evidence="11">IMCC14734</strain>
    </source>
</reference>
<evidence type="ECO:0000313" key="11">
    <source>
        <dbReference type="EMBL" id="MCX2981674.1"/>
    </source>
</evidence>